<feature type="compositionally biased region" description="Low complexity" evidence="1">
    <location>
        <begin position="129"/>
        <end position="138"/>
    </location>
</feature>
<keyword evidence="3" id="KW-1185">Reference proteome</keyword>
<evidence type="ECO:0000256" key="1">
    <source>
        <dbReference type="SAM" id="MobiDB-lite"/>
    </source>
</evidence>
<dbReference type="OrthoDB" id="3298371at2"/>
<organism evidence="2 3">
    <name type="scientific">Actinoplanes lutulentus</name>
    <dbReference type="NCBI Taxonomy" id="1287878"/>
    <lineage>
        <taxon>Bacteria</taxon>
        <taxon>Bacillati</taxon>
        <taxon>Actinomycetota</taxon>
        <taxon>Actinomycetes</taxon>
        <taxon>Micromonosporales</taxon>
        <taxon>Micromonosporaceae</taxon>
        <taxon>Actinoplanes</taxon>
    </lineage>
</organism>
<evidence type="ECO:0000313" key="2">
    <source>
        <dbReference type="EMBL" id="RAK29825.1"/>
    </source>
</evidence>
<name>A0A327Z514_9ACTN</name>
<comment type="caution">
    <text evidence="2">The sequence shown here is derived from an EMBL/GenBank/DDBJ whole genome shotgun (WGS) entry which is preliminary data.</text>
</comment>
<evidence type="ECO:0000313" key="3">
    <source>
        <dbReference type="Proteomes" id="UP000249341"/>
    </source>
</evidence>
<proteinExistence type="predicted"/>
<dbReference type="RefSeq" id="WP_111652778.1">
    <property type="nucleotide sequence ID" value="NZ_JACHWI010000008.1"/>
</dbReference>
<dbReference type="AlphaFoldDB" id="A0A327Z514"/>
<feature type="region of interest" description="Disordered" evidence="1">
    <location>
        <begin position="127"/>
        <end position="159"/>
    </location>
</feature>
<protein>
    <submittedName>
        <fullName evidence="2">Uncharacterized protein</fullName>
    </submittedName>
</protein>
<dbReference type="Proteomes" id="UP000249341">
    <property type="component" value="Unassembled WGS sequence"/>
</dbReference>
<reference evidence="2 3" key="1">
    <citation type="submission" date="2018-06" db="EMBL/GenBank/DDBJ databases">
        <title>Genomic Encyclopedia of Type Strains, Phase III (KMG-III): the genomes of soil and plant-associated and newly described type strains.</title>
        <authorList>
            <person name="Whitman W."/>
        </authorList>
    </citation>
    <scope>NUCLEOTIDE SEQUENCE [LARGE SCALE GENOMIC DNA]</scope>
    <source>
        <strain evidence="2 3">CGMCC 4.7090</strain>
    </source>
</reference>
<gene>
    <name evidence="2" type="ORF">B0I29_117151</name>
</gene>
<accession>A0A327Z514</accession>
<dbReference type="EMBL" id="QLMJ01000017">
    <property type="protein sequence ID" value="RAK29825.1"/>
    <property type="molecule type" value="Genomic_DNA"/>
</dbReference>
<sequence length="217" mass="23039">MTEQADRFTLTTGPDGRGLLTLALRRHPRASAEGYARAQRYWACGPSGAQPRWFALDGRLSDLQRPLDHADDARQAVEAHAAAQAYLPGVSCSGCGNRCWQPLNRVAVTRYVLTGATGVCLTCHDPSSTAEPAATKPTHAPPPPPPSWVSQPAPDSWAPPQVVDARVVGGEVTVRVNAATAAMLVNATGGDSHAMSTLVNELVSRHFGTRRAIGQFL</sequence>